<feature type="domain" description="Secretion system C-terminal sorting" evidence="2">
    <location>
        <begin position="310"/>
        <end position="380"/>
    </location>
</feature>
<organism evidence="3">
    <name type="scientific">Pontimicrobium sp. SW4</name>
    <dbReference type="NCBI Taxonomy" id="3153519"/>
    <lineage>
        <taxon>Bacteria</taxon>
        <taxon>Pseudomonadati</taxon>
        <taxon>Bacteroidota</taxon>
        <taxon>Flavobacteriia</taxon>
        <taxon>Flavobacteriales</taxon>
        <taxon>Flavobacteriaceae</taxon>
        <taxon>Pontimicrobium</taxon>
    </lineage>
</organism>
<dbReference type="RefSeq" id="WP_347922364.1">
    <property type="nucleotide sequence ID" value="NZ_CP157199.1"/>
</dbReference>
<gene>
    <name evidence="3" type="ORF">ABGB03_09965</name>
</gene>
<dbReference type="InterPro" id="IPR026444">
    <property type="entry name" value="Secre_tail"/>
</dbReference>
<dbReference type="EMBL" id="CP157199">
    <property type="protein sequence ID" value="XBG60179.1"/>
    <property type="molecule type" value="Genomic_DNA"/>
</dbReference>
<dbReference type="Pfam" id="PF18962">
    <property type="entry name" value="Por_Secre_tail"/>
    <property type="match status" value="1"/>
</dbReference>
<evidence type="ECO:0000256" key="1">
    <source>
        <dbReference type="ARBA" id="ARBA00022729"/>
    </source>
</evidence>
<dbReference type="SUPFAM" id="SSF63825">
    <property type="entry name" value="YWTD domain"/>
    <property type="match status" value="1"/>
</dbReference>
<sequence length="382" mass="43153">MRKQYLFITVFFVCFNLTYSQVEIFYPSVNQLDIVIDNDYLYFLDSNYKIKRADISSPLFVAPPSTLIFDADEPGFDGGESVTSLGVTDDNLYFSVGWFLTNSRVYKIDLTDLDLDPVLAYTDYGHWILDIDFSGAWLYLTRLGYFGGYPDLSRLNTLATFPTTLSVFEERETTALTISGGTMYFSESIYTGPITDGEIFFKNLFLGTPEVSKFTGVGVINDLLLFEGLLYFTDDEGLKRINPIEAVPTSELLVSDSDYESLGKIQVKSYDTGEKYLFITSYNDGGRILRVDLNHPLLSLKKETTMSNKVFPNPTLKNVTINSNHNIEKISVYDMLGKLIVEMSLSNQVTKYNLDVSNLNSGIYNLQIKTSLGIETKKMVKL</sequence>
<dbReference type="AlphaFoldDB" id="A0AAU7BQH1"/>
<dbReference type="NCBIfam" id="TIGR04183">
    <property type="entry name" value="Por_Secre_tail"/>
    <property type="match status" value="1"/>
</dbReference>
<proteinExistence type="predicted"/>
<protein>
    <submittedName>
        <fullName evidence="3">T9SS type A sorting domain-containing protein</fullName>
    </submittedName>
</protein>
<evidence type="ECO:0000259" key="2">
    <source>
        <dbReference type="Pfam" id="PF18962"/>
    </source>
</evidence>
<name>A0AAU7BQH1_9FLAO</name>
<keyword evidence="1" id="KW-0732">Signal</keyword>
<reference evidence="3" key="1">
    <citation type="submission" date="2024-05" db="EMBL/GenBank/DDBJ databases">
        <title>Pontimicrobium maritimus sp. nov., isolated form sea water.</title>
        <authorList>
            <person name="Muhammad N."/>
            <person name="Vuong T.Q."/>
            <person name="Han H.L."/>
            <person name="Kim S.-G."/>
        </authorList>
    </citation>
    <scope>NUCLEOTIDE SEQUENCE</scope>
    <source>
        <strain evidence="3">SW4</strain>
    </source>
</reference>
<evidence type="ECO:0000313" key="3">
    <source>
        <dbReference type="EMBL" id="XBG60179.1"/>
    </source>
</evidence>
<accession>A0AAU7BQH1</accession>